<accession>A0A0V0ZMI5</accession>
<evidence type="ECO:0000313" key="1">
    <source>
        <dbReference type="EMBL" id="KRY13468.1"/>
    </source>
</evidence>
<dbReference type="OrthoDB" id="10297177at2759"/>
<organism evidence="1 2">
    <name type="scientific">Trichinella patagoniensis</name>
    <dbReference type="NCBI Taxonomy" id="990121"/>
    <lineage>
        <taxon>Eukaryota</taxon>
        <taxon>Metazoa</taxon>
        <taxon>Ecdysozoa</taxon>
        <taxon>Nematoda</taxon>
        <taxon>Enoplea</taxon>
        <taxon>Dorylaimia</taxon>
        <taxon>Trichinellida</taxon>
        <taxon>Trichinellidae</taxon>
        <taxon>Trichinella</taxon>
    </lineage>
</organism>
<keyword evidence="2" id="KW-1185">Reference proteome</keyword>
<comment type="caution">
    <text evidence="1">The sequence shown here is derived from an EMBL/GenBank/DDBJ whole genome shotgun (WGS) entry which is preliminary data.</text>
</comment>
<name>A0A0V0ZMI5_9BILA</name>
<dbReference type="EMBL" id="JYDQ01000138">
    <property type="protein sequence ID" value="KRY13468.1"/>
    <property type="molecule type" value="Genomic_DNA"/>
</dbReference>
<protein>
    <submittedName>
        <fullName evidence="1">Uncharacterized protein</fullName>
    </submittedName>
</protein>
<reference evidence="1 2" key="1">
    <citation type="submission" date="2015-01" db="EMBL/GenBank/DDBJ databases">
        <title>Evolution of Trichinella species and genotypes.</title>
        <authorList>
            <person name="Korhonen P.K."/>
            <person name="Edoardo P."/>
            <person name="Giuseppe L.R."/>
            <person name="Gasser R.B."/>
        </authorList>
    </citation>
    <scope>NUCLEOTIDE SEQUENCE [LARGE SCALE GENOMIC DNA]</scope>
    <source>
        <strain evidence="1">ISS2496</strain>
    </source>
</reference>
<evidence type="ECO:0000313" key="2">
    <source>
        <dbReference type="Proteomes" id="UP000054783"/>
    </source>
</evidence>
<dbReference type="AlphaFoldDB" id="A0A0V0ZMI5"/>
<dbReference type="Proteomes" id="UP000054783">
    <property type="component" value="Unassembled WGS sequence"/>
</dbReference>
<gene>
    <name evidence="1" type="ORF">T12_11154</name>
</gene>
<proteinExistence type="predicted"/>
<sequence>MNAGFVLLLEMTPSLSKTWLYKRVLDAMPLPRWPKMTHCRSECLCERRRVAATGGASPTKKSAGRRKTEPYNTSVFKQLISSFNAVPNNYPHISNNTRGSIVVHLTPALCMSAIRDALGWRWNRSTMPLAYG</sequence>